<reference evidence="1 2" key="1">
    <citation type="submission" date="2022-12" db="EMBL/GenBank/DDBJ databases">
        <title>Chromosome-scale assembly of the Ensete ventricosum genome.</title>
        <authorList>
            <person name="Dussert Y."/>
            <person name="Stocks J."/>
            <person name="Wendawek A."/>
            <person name="Woldeyes F."/>
            <person name="Nichols R.A."/>
            <person name="Borrell J.S."/>
        </authorList>
    </citation>
    <scope>NUCLEOTIDE SEQUENCE [LARGE SCALE GENOMIC DNA]</scope>
    <source>
        <strain evidence="2">cv. Maze</strain>
        <tissue evidence="1">Seeds</tissue>
    </source>
</reference>
<dbReference type="Proteomes" id="UP001222027">
    <property type="component" value="Unassembled WGS sequence"/>
</dbReference>
<keyword evidence="2" id="KW-1185">Reference proteome</keyword>
<name>A0AAV8QI36_ENSVE</name>
<sequence>MAAVSLLCRSLRLHLSFALFRRHDPSLFASSPLAASPVPSIPLGHGKTPRWSLLSLPFFASSNNISADDNLMRLIDSEIHCAQKWDTHNVCPNFTWE</sequence>
<organism evidence="1 2">
    <name type="scientific">Ensete ventricosum</name>
    <name type="common">Abyssinian banana</name>
    <name type="synonym">Musa ensete</name>
    <dbReference type="NCBI Taxonomy" id="4639"/>
    <lineage>
        <taxon>Eukaryota</taxon>
        <taxon>Viridiplantae</taxon>
        <taxon>Streptophyta</taxon>
        <taxon>Embryophyta</taxon>
        <taxon>Tracheophyta</taxon>
        <taxon>Spermatophyta</taxon>
        <taxon>Magnoliopsida</taxon>
        <taxon>Liliopsida</taxon>
        <taxon>Zingiberales</taxon>
        <taxon>Musaceae</taxon>
        <taxon>Ensete</taxon>
    </lineage>
</organism>
<proteinExistence type="predicted"/>
<dbReference type="EMBL" id="JAQQAF010000007">
    <property type="protein sequence ID" value="KAJ8472107.1"/>
    <property type="molecule type" value="Genomic_DNA"/>
</dbReference>
<evidence type="ECO:0000313" key="1">
    <source>
        <dbReference type="EMBL" id="KAJ8472107.1"/>
    </source>
</evidence>
<dbReference type="AlphaFoldDB" id="A0AAV8QI36"/>
<protein>
    <submittedName>
        <fullName evidence="1">Uncharacterized protein</fullName>
    </submittedName>
</protein>
<gene>
    <name evidence="1" type="ORF">OPV22_026450</name>
</gene>
<accession>A0AAV8QI36</accession>
<evidence type="ECO:0000313" key="2">
    <source>
        <dbReference type="Proteomes" id="UP001222027"/>
    </source>
</evidence>
<comment type="caution">
    <text evidence="1">The sequence shown here is derived from an EMBL/GenBank/DDBJ whole genome shotgun (WGS) entry which is preliminary data.</text>
</comment>